<dbReference type="Pfam" id="PF00672">
    <property type="entry name" value="HAMP"/>
    <property type="match status" value="1"/>
</dbReference>
<dbReference type="SUPFAM" id="SSF58104">
    <property type="entry name" value="Methyl-accepting chemotaxis protein (MCP) signaling domain"/>
    <property type="match status" value="1"/>
</dbReference>
<dbReference type="GO" id="GO:0004888">
    <property type="term" value="F:transmembrane signaling receptor activity"/>
    <property type="evidence" value="ECO:0007669"/>
    <property type="project" value="InterPro"/>
</dbReference>
<evidence type="ECO:0008006" key="7">
    <source>
        <dbReference type="Google" id="ProtNLM"/>
    </source>
</evidence>
<dbReference type="PROSITE" id="PS50885">
    <property type="entry name" value="HAMP"/>
    <property type="match status" value="1"/>
</dbReference>
<evidence type="ECO:0000256" key="3">
    <source>
        <dbReference type="SAM" id="Phobius"/>
    </source>
</evidence>
<feature type="transmembrane region" description="Helical" evidence="3">
    <location>
        <begin position="13"/>
        <end position="36"/>
    </location>
</feature>
<dbReference type="GO" id="GO:0016020">
    <property type="term" value="C:membrane"/>
    <property type="evidence" value="ECO:0007669"/>
    <property type="project" value="InterPro"/>
</dbReference>
<dbReference type="PANTHER" id="PTHR32089">
    <property type="entry name" value="METHYL-ACCEPTING CHEMOTAXIS PROTEIN MCPB"/>
    <property type="match status" value="1"/>
</dbReference>
<dbReference type="PRINTS" id="PR00260">
    <property type="entry name" value="CHEMTRNSDUCR"/>
</dbReference>
<keyword evidence="3" id="KW-1133">Transmembrane helix</keyword>
<evidence type="ECO:0000256" key="1">
    <source>
        <dbReference type="ARBA" id="ARBA00023224"/>
    </source>
</evidence>
<dbReference type="PROSITE" id="PS50111">
    <property type="entry name" value="CHEMOTAXIS_TRANSDUC_2"/>
    <property type="match status" value="1"/>
</dbReference>
<dbReference type="PANTHER" id="PTHR32089:SF112">
    <property type="entry name" value="LYSOZYME-LIKE PROTEIN-RELATED"/>
    <property type="match status" value="1"/>
</dbReference>
<keyword evidence="1" id="KW-0807">Transducer</keyword>
<accession>A0A5J4L2M3</accession>
<dbReference type="AlphaFoldDB" id="A0A5J4L2M3"/>
<feature type="domain" description="HAMP" evidence="5">
    <location>
        <begin position="229"/>
        <end position="282"/>
    </location>
</feature>
<keyword evidence="3" id="KW-0812">Transmembrane</keyword>
<dbReference type="GO" id="GO:0007165">
    <property type="term" value="P:signal transduction"/>
    <property type="evidence" value="ECO:0007669"/>
    <property type="project" value="UniProtKB-KW"/>
</dbReference>
<dbReference type="CDD" id="cd11386">
    <property type="entry name" value="MCP_signal"/>
    <property type="match status" value="1"/>
</dbReference>
<proteinExistence type="inferred from homology"/>
<dbReference type="InterPro" id="IPR004090">
    <property type="entry name" value="Chemotax_Me-accpt_rcpt"/>
</dbReference>
<evidence type="ECO:0000259" key="4">
    <source>
        <dbReference type="PROSITE" id="PS50111"/>
    </source>
</evidence>
<name>A0A5J4L2M3_9ZZZZ</name>
<evidence type="ECO:0000256" key="2">
    <source>
        <dbReference type="ARBA" id="ARBA00029447"/>
    </source>
</evidence>
<reference evidence="6" key="1">
    <citation type="submission" date="2019-10" db="EMBL/GenBank/DDBJ databases">
        <title>Metagenomic sequencing of thiosulfate-disproportionating enrichment culture.</title>
        <authorList>
            <person name="Umezawa K."/>
            <person name="Kojima H."/>
            <person name="Fukui M."/>
        </authorList>
    </citation>
    <scope>NUCLEOTIDE SEQUENCE</scope>
    <source>
        <strain evidence="6">45J</strain>
    </source>
</reference>
<dbReference type="CDD" id="cd06225">
    <property type="entry name" value="HAMP"/>
    <property type="match status" value="1"/>
</dbReference>
<dbReference type="InterPro" id="IPR003660">
    <property type="entry name" value="HAMP_dom"/>
</dbReference>
<dbReference type="SMART" id="SM00283">
    <property type="entry name" value="MA"/>
    <property type="match status" value="1"/>
</dbReference>
<organism evidence="6">
    <name type="scientific">hot springs metagenome</name>
    <dbReference type="NCBI Taxonomy" id="433727"/>
    <lineage>
        <taxon>unclassified sequences</taxon>
        <taxon>metagenomes</taxon>
        <taxon>ecological metagenomes</taxon>
    </lineage>
</organism>
<dbReference type="InterPro" id="IPR004089">
    <property type="entry name" value="MCPsignal_dom"/>
</dbReference>
<feature type="transmembrane region" description="Helical" evidence="3">
    <location>
        <begin position="207"/>
        <end position="227"/>
    </location>
</feature>
<feature type="domain" description="Methyl-accepting transducer" evidence="4">
    <location>
        <begin position="287"/>
        <end position="523"/>
    </location>
</feature>
<protein>
    <recommendedName>
        <fullName evidence="7">Methyl-accepting chemotaxis protein</fullName>
    </recommendedName>
</protein>
<comment type="caution">
    <text evidence="6">The sequence shown here is derived from an EMBL/GenBank/DDBJ whole genome shotgun (WGS) entry which is preliminary data.</text>
</comment>
<evidence type="ECO:0000259" key="5">
    <source>
        <dbReference type="PROSITE" id="PS50885"/>
    </source>
</evidence>
<dbReference type="Pfam" id="PF00015">
    <property type="entry name" value="MCPsignal"/>
    <property type="match status" value="1"/>
</dbReference>
<evidence type="ECO:0000313" key="6">
    <source>
        <dbReference type="EMBL" id="GER93110.1"/>
    </source>
</evidence>
<dbReference type="GO" id="GO:0006935">
    <property type="term" value="P:chemotaxis"/>
    <property type="evidence" value="ECO:0007669"/>
    <property type="project" value="InterPro"/>
</dbReference>
<sequence>MKWFYNMSLKKKFYSVFGVIIAGSIIGIAVGQFVFARVQVGGKYFKGIELKRDASEDLARIRMNINLLKGMIYSQVHAYDEEAEKGMEKIITSTDELFENLKSIRNKANGRGISCTTCHTDEQVSVFFSYVEGGYASWNKYKGFLKEQLFHIAKSQNMKTAVEIIEGEFSNVYLELMENTKIPVDIIRGVAPLQIEKLKKESNIIRLGYVIFGVLITVFLVVVAYFLTTDILGPVTSITHVSEQMAEGDFRGIDVNAKGKDEIGQMVEHFKAMGNRIREFVISIKSGVSNLLSASEKLSNTSDDLSNTTDKQLQQIEQIASASAQASQTIVDVAQNTTKAAESVRLSSELALKGKSVATNAMNEIERIADVIKDASETIEALGRSSEEIGEIVSVITDIADQTNLLALNAAIEAARAGEQGRGFAVVADEVRKLAERTSKATSEIAEKIKVIQSEAQRSVDKMQKSKEEVDKGVGLMKTVSQSLDSIANSSTAATDMVQHIAAATEEQSAASEEIANNVNSLSEGIRHTTADANQLKEVSLELANMAVELKRQVEWFKADYQ</sequence>
<dbReference type="Gene3D" id="1.10.287.950">
    <property type="entry name" value="Methyl-accepting chemotaxis protein"/>
    <property type="match status" value="1"/>
</dbReference>
<comment type="similarity">
    <text evidence="2">Belongs to the methyl-accepting chemotaxis (MCP) protein family.</text>
</comment>
<keyword evidence="3" id="KW-0472">Membrane</keyword>
<dbReference type="EMBL" id="BLAB01000001">
    <property type="protein sequence ID" value="GER93110.1"/>
    <property type="molecule type" value="Genomic_DNA"/>
</dbReference>
<dbReference type="FunFam" id="1.10.287.950:FF:000001">
    <property type="entry name" value="Methyl-accepting chemotaxis sensory transducer"/>
    <property type="match status" value="1"/>
</dbReference>
<gene>
    <name evidence="6" type="ORF">A45J_0843</name>
</gene>